<feature type="domain" description="Ubiquitin-like protease family profile" evidence="6">
    <location>
        <begin position="182"/>
        <end position="360"/>
    </location>
</feature>
<feature type="region of interest" description="Disordered" evidence="4">
    <location>
        <begin position="391"/>
        <end position="469"/>
    </location>
</feature>
<evidence type="ECO:0000256" key="2">
    <source>
        <dbReference type="ARBA" id="ARBA00022670"/>
    </source>
</evidence>
<feature type="region of interest" description="Disordered" evidence="4">
    <location>
        <begin position="486"/>
        <end position="515"/>
    </location>
</feature>
<feature type="transmembrane region" description="Helical" evidence="5">
    <location>
        <begin position="7"/>
        <end position="26"/>
    </location>
</feature>
<evidence type="ECO:0000259" key="6">
    <source>
        <dbReference type="PROSITE" id="PS50600"/>
    </source>
</evidence>
<evidence type="ECO:0000256" key="4">
    <source>
        <dbReference type="SAM" id="MobiDB-lite"/>
    </source>
</evidence>
<feature type="compositionally biased region" description="Acidic residues" evidence="4">
    <location>
        <begin position="392"/>
        <end position="419"/>
    </location>
</feature>
<comment type="caution">
    <text evidence="7">The sequence shown here is derived from an EMBL/GenBank/DDBJ whole genome shotgun (WGS) entry which is preliminary data.</text>
</comment>
<dbReference type="InterPro" id="IPR038765">
    <property type="entry name" value="Papain-like_cys_pep_sf"/>
</dbReference>
<proteinExistence type="inferred from homology"/>
<keyword evidence="5" id="KW-0812">Transmembrane</keyword>
<dbReference type="Gene3D" id="3.40.395.10">
    <property type="entry name" value="Adenoviral Proteinase, Chain A"/>
    <property type="match status" value="1"/>
</dbReference>
<accession>A0A8H6I4A3</accession>
<keyword evidence="8" id="KW-1185">Reference proteome</keyword>
<evidence type="ECO:0000313" key="7">
    <source>
        <dbReference type="EMBL" id="KAF6758605.1"/>
    </source>
</evidence>
<protein>
    <recommendedName>
        <fullName evidence="6">Ubiquitin-like protease family profile domain-containing protein</fullName>
    </recommendedName>
</protein>
<keyword evidence="5" id="KW-0472">Membrane</keyword>
<keyword evidence="3" id="KW-0378">Hydrolase</keyword>
<organism evidence="7 8">
    <name type="scientific">Ephemerocybe angulata</name>
    <dbReference type="NCBI Taxonomy" id="980116"/>
    <lineage>
        <taxon>Eukaryota</taxon>
        <taxon>Fungi</taxon>
        <taxon>Dikarya</taxon>
        <taxon>Basidiomycota</taxon>
        <taxon>Agaricomycotina</taxon>
        <taxon>Agaricomycetes</taxon>
        <taxon>Agaricomycetidae</taxon>
        <taxon>Agaricales</taxon>
        <taxon>Agaricineae</taxon>
        <taxon>Psathyrellaceae</taxon>
        <taxon>Ephemerocybe</taxon>
    </lineage>
</organism>
<dbReference type="GO" id="GO:0008234">
    <property type="term" value="F:cysteine-type peptidase activity"/>
    <property type="evidence" value="ECO:0007669"/>
    <property type="project" value="InterPro"/>
</dbReference>
<reference evidence="7 8" key="1">
    <citation type="submission" date="2020-07" db="EMBL/GenBank/DDBJ databases">
        <title>Comparative genomics of pyrophilous fungi reveals a link between fire events and developmental genes.</title>
        <authorList>
            <consortium name="DOE Joint Genome Institute"/>
            <person name="Steindorff A.S."/>
            <person name="Carver A."/>
            <person name="Calhoun S."/>
            <person name="Stillman K."/>
            <person name="Liu H."/>
            <person name="Lipzen A."/>
            <person name="Pangilinan J."/>
            <person name="Labutti K."/>
            <person name="Bruns T.D."/>
            <person name="Grigoriev I.V."/>
        </authorList>
    </citation>
    <scope>NUCLEOTIDE SEQUENCE [LARGE SCALE GENOMIC DNA]</scope>
    <source>
        <strain evidence="7 8">CBS 144469</strain>
    </source>
</reference>
<comment type="similarity">
    <text evidence="1">Belongs to the peptidase C48 family.</text>
</comment>
<gene>
    <name evidence="7" type="ORF">DFP72DRAFT_1043633</name>
</gene>
<dbReference type="SUPFAM" id="SSF54001">
    <property type="entry name" value="Cysteine proteinases"/>
    <property type="match status" value="1"/>
</dbReference>
<dbReference type="GO" id="GO:0019783">
    <property type="term" value="F:ubiquitin-like protein peptidase activity"/>
    <property type="evidence" value="ECO:0007669"/>
    <property type="project" value="UniProtKB-ARBA"/>
</dbReference>
<sequence length="1748" mass="194665">MSRKKASSTVIGILVLIFYFLLYYHVARPNDLFVLVRTILGYRRRYHRSHVYHMRIDRLRKIMKTQGFRIPQIFEVPRHGRPPRSASHLYDLADFVFSHPNLADSNNHLWLVLRTFLEHGSLPPRHGGGIGRAQAEPEATAPSAWLDRVETLDNTELVDECRELLARLPAENKKFKLSVPGVSLYPRELVAFLGDTWLDDSAIYAGCRYLRYHVSDPTIAFADTFHLPLLKKERETSLTYTPRHTELDESLLPGADQPVTRVFLPLHVHGAHWTLFHLDLEAGTYSYADCLWRDETPPLEDLEIIFWWLNGLGIDVPSLRRVPFESLLRTAFGDDSDIVLPVQKDSSSCGVIVLNLMAALLLNRDIWSQDRAAHERLMWFIRLAQDVPTYESDVDSDVDSDDEDGPSDDTGNDSTEGDSDWVQVSQPHSPTSRNAVSGSSTLPSSSMPSIPSSPTGSSFPRNSSTLGKRRHKVAVSLPPFSRPQLLLSDDSEFSDSGESRYLKRRRRHVGPRAGTSWARQKDLKARSKDKEFKAHRMKLDNFRSKIRALDSHAEFQAEDPIAVRCSACTQWIYMRALYDTLRFSEHRGSRKCRGLQATGMVSKSLWSMGFVYKKSVRSTATCMVPVPCPGLTRQSDPRIDNYLARTSVPNGGAPSRTALARNLFGVDAQWSGLTKKQQRMVLRREKSLAVWRNMHDIEAVFSTVCTTTVYCGSDCDPPPCEACDALYKVHTFQVAIRRPLPKEVNMKFTPKAYRCSQLGEIYLKYTGVRELMEKCWCQDDGKSPWLKFAVGVVEGKYDSDVLLGMVEAFIAKADRLEKGKSLRNMKYSSAFSDFCDVIACLSPVTYRTFQEHFGGRSMESMRRIRARGPRFQPGFSPENVAAVADLLEKYDYEGPLSLSWDDTELAPAVSIYQESKDVCVIIGGGDDVVRVGPGDDIDAVLSNAELTKATKLRIWLLTIPIPKIPPILIAAVARGASSSAIDLKQMHDRVTQLLHRHDIYPISGASDGTETERSLQSMILRSAPSSKTFTIPNSRLSAANISLTIPFVDGRHPFVAVQDSKHALKTARNQILTGARLLTIGNDVLHYQQLLESAYAGSPLLTADVGSGLDRQDDRAAARVFSAKMLEYNLTNNPQQRALSIYLFVLGELVDAWQNRQISHRVRAKMVMRARFFLTTWRSHIDAHPQHSVHVHFISRESFDIFITLCDSLLALMIVHRVHHPKCPFCPWLHSTEPCEHVFGVIRKIKPDFTYADMLAVERKLAVLISGAFKNLTPEQKASATSAGYHHTYFDCHGLDLHELAQLPTDLELAHASDAAFDEASQLLSYLNISATKFLAKYVAPPSQQRPAAAPSPQQTIASLLSLYDNTWRGKDITKCELAIAAESAAKSQEIEELPEMLPEDVEAIKGLLSSMCLDIVPSTSAMNAVNLFSPLSLVDDSNTLQIDAVVAERAQHETEFARRAVRKTANAPIIMEMNARTLARAFTEGLTLREQLTSKLKEIEVEVVTEARRTGGVGRQIRHTGTFAGHLTTTQAETKATVKGAAATKFLQLRDKALAPLRGYAHENLPTANISPINPLSQGQLVIALLPSLDKGGITEVFLGEVVTSYSKGNGKNAKHDWATGIENLGVASYIYVRKFVPLAGDSVFTALSCPELSTVTLVQVPRTHLLFSLGTFTISRGQSVSVNGFDYGVLNLCATSTALFTTLRNRRGLLSECIRVLKALVAGKDVGPTTAFVMEAADESESERDD</sequence>
<dbReference type="Proteomes" id="UP000521943">
    <property type="component" value="Unassembled WGS sequence"/>
</dbReference>
<dbReference type="InterPro" id="IPR003653">
    <property type="entry name" value="Peptidase_C48_C"/>
</dbReference>
<evidence type="ECO:0000313" key="8">
    <source>
        <dbReference type="Proteomes" id="UP000521943"/>
    </source>
</evidence>
<evidence type="ECO:0000256" key="1">
    <source>
        <dbReference type="ARBA" id="ARBA00005234"/>
    </source>
</evidence>
<evidence type="ECO:0000256" key="3">
    <source>
        <dbReference type="ARBA" id="ARBA00022801"/>
    </source>
</evidence>
<dbReference type="PROSITE" id="PS50600">
    <property type="entry name" value="ULP_PROTEASE"/>
    <property type="match status" value="1"/>
</dbReference>
<keyword evidence="5" id="KW-1133">Transmembrane helix</keyword>
<name>A0A8H6I4A3_9AGAR</name>
<dbReference type="OrthoDB" id="3268677at2759"/>
<dbReference type="GO" id="GO:0006508">
    <property type="term" value="P:proteolysis"/>
    <property type="evidence" value="ECO:0007669"/>
    <property type="project" value="UniProtKB-KW"/>
</dbReference>
<dbReference type="EMBL" id="JACGCI010000018">
    <property type="protein sequence ID" value="KAF6758605.1"/>
    <property type="molecule type" value="Genomic_DNA"/>
</dbReference>
<feature type="compositionally biased region" description="Low complexity" evidence="4">
    <location>
        <begin position="437"/>
        <end position="460"/>
    </location>
</feature>
<evidence type="ECO:0000256" key="5">
    <source>
        <dbReference type="SAM" id="Phobius"/>
    </source>
</evidence>
<keyword evidence="2" id="KW-0645">Protease</keyword>
<feature type="compositionally biased region" description="Polar residues" evidence="4">
    <location>
        <begin position="422"/>
        <end position="436"/>
    </location>
</feature>